<accession>A0A0F8XNV7</accession>
<dbReference type="InterPro" id="IPR003615">
    <property type="entry name" value="HNH_nuc"/>
</dbReference>
<protein>
    <recommendedName>
        <fullName evidence="1">HNH nuclease domain-containing protein</fullName>
    </recommendedName>
</protein>
<comment type="caution">
    <text evidence="2">The sequence shown here is derived from an EMBL/GenBank/DDBJ whole genome shotgun (WGS) entry which is preliminary data.</text>
</comment>
<dbReference type="SUPFAM" id="SSF54060">
    <property type="entry name" value="His-Me finger endonucleases"/>
    <property type="match status" value="1"/>
</dbReference>
<evidence type="ECO:0000259" key="1">
    <source>
        <dbReference type="Pfam" id="PF13392"/>
    </source>
</evidence>
<proteinExistence type="predicted"/>
<sequence>MSVVCAKCGTEFVRLGWTKFPTQVMCPECLRLRRVADRKRWYRSAKGRVNYQLTVKTGTCSDCGKTGITTRATRCSVCSKTQTGQHAHSWRGGRIRSNQYGYISLFDRSHHRANKNGYVMEHIVVWERANNKELPAGWVIHHLNGVKDDNRPTNLVALSSQKHFGVLAAKAKRIQELEALLKQQGQLV</sequence>
<gene>
    <name evidence="2" type="ORF">LCGC14_2921720</name>
</gene>
<evidence type="ECO:0000313" key="2">
    <source>
        <dbReference type="EMBL" id="KKK70663.1"/>
    </source>
</evidence>
<dbReference type="Gene3D" id="3.90.75.20">
    <property type="match status" value="1"/>
</dbReference>
<dbReference type="InterPro" id="IPR044925">
    <property type="entry name" value="His-Me_finger_sf"/>
</dbReference>
<organism evidence="2">
    <name type="scientific">marine sediment metagenome</name>
    <dbReference type="NCBI Taxonomy" id="412755"/>
    <lineage>
        <taxon>unclassified sequences</taxon>
        <taxon>metagenomes</taxon>
        <taxon>ecological metagenomes</taxon>
    </lineage>
</organism>
<reference evidence="2" key="1">
    <citation type="journal article" date="2015" name="Nature">
        <title>Complex archaea that bridge the gap between prokaryotes and eukaryotes.</title>
        <authorList>
            <person name="Spang A."/>
            <person name="Saw J.H."/>
            <person name="Jorgensen S.L."/>
            <person name="Zaremba-Niedzwiedzka K."/>
            <person name="Martijn J."/>
            <person name="Lind A.E."/>
            <person name="van Eijk R."/>
            <person name="Schleper C."/>
            <person name="Guy L."/>
            <person name="Ettema T.J."/>
        </authorList>
    </citation>
    <scope>NUCLEOTIDE SEQUENCE</scope>
</reference>
<dbReference type="AlphaFoldDB" id="A0A0F8XNV7"/>
<dbReference type="Pfam" id="PF13392">
    <property type="entry name" value="HNH_3"/>
    <property type="match status" value="1"/>
</dbReference>
<feature type="domain" description="HNH nuclease" evidence="1">
    <location>
        <begin position="122"/>
        <end position="163"/>
    </location>
</feature>
<dbReference type="EMBL" id="LAZR01058085">
    <property type="protein sequence ID" value="KKK70663.1"/>
    <property type="molecule type" value="Genomic_DNA"/>
</dbReference>
<name>A0A0F8XNV7_9ZZZZ</name>